<sequence>MARPKRQIETPGATAVDENTSDAQLLNSIQANTPEQLNAATAGATVLPAAAVTSSAEGETGDTTTTAPTPEAIAARNEALSGLNAKAFQLITKFEAYGFTDEHDNPLTNCLDFIELVKPATTIQSTSAAIVTEDGLRKAFSAPVLTDHGWLVK</sequence>
<dbReference type="Proteomes" id="UP000557749">
    <property type="component" value="Unassembled WGS sequence"/>
</dbReference>
<proteinExistence type="predicted"/>
<dbReference type="AlphaFoldDB" id="A0AAW3STW8"/>
<name>A0AAW3STW8_9GAMM</name>
<dbReference type="EMBL" id="JACERJ010000002">
    <property type="protein sequence ID" value="MBA5203079.1"/>
    <property type="molecule type" value="Genomic_DNA"/>
</dbReference>
<protein>
    <submittedName>
        <fullName evidence="1">Uncharacterized protein</fullName>
    </submittedName>
</protein>
<evidence type="ECO:0000313" key="2">
    <source>
        <dbReference type="Proteomes" id="UP000557749"/>
    </source>
</evidence>
<organism evidence="1 2">
    <name type="scientific">Pectobacterium aroidearum</name>
    <dbReference type="NCBI Taxonomy" id="1201031"/>
    <lineage>
        <taxon>Bacteria</taxon>
        <taxon>Pseudomonadati</taxon>
        <taxon>Pseudomonadota</taxon>
        <taxon>Gammaproteobacteria</taxon>
        <taxon>Enterobacterales</taxon>
        <taxon>Pectobacteriaceae</taxon>
        <taxon>Pectobacterium</taxon>
    </lineage>
</organism>
<accession>A0AAW3STW8</accession>
<dbReference type="RefSeq" id="WP_181844675.1">
    <property type="nucleotide sequence ID" value="NZ_JACERJ010000002.1"/>
</dbReference>
<evidence type="ECO:0000313" key="1">
    <source>
        <dbReference type="EMBL" id="MBA5203079.1"/>
    </source>
</evidence>
<reference evidence="1 2" key="1">
    <citation type="submission" date="2020-07" db="EMBL/GenBank/DDBJ databases">
        <title>Characterization of Pectobacterium aroidearum strains causing soft rot on Amorphophallus konjac.</title>
        <authorList>
            <person name="Xie H."/>
        </authorList>
    </citation>
    <scope>NUCLEOTIDE SEQUENCE [LARGE SCALE GENOMIC DNA]</scope>
    <source>
        <strain evidence="1 2">MY7</strain>
    </source>
</reference>
<gene>
    <name evidence="1" type="ORF">H2Y57_05180</name>
</gene>
<comment type="caution">
    <text evidence="1">The sequence shown here is derived from an EMBL/GenBank/DDBJ whole genome shotgun (WGS) entry which is preliminary data.</text>
</comment>